<dbReference type="SUPFAM" id="SSF53098">
    <property type="entry name" value="Ribonuclease H-like"/>
    <property type="match status" value="1"/>
</dbReference>
<feature type="domain" description="Exonuclease" evidence="3">
    <location>
        <begin position="81"/>
        <end position="246"/>
    </location>
</feature>
<evidence type="ECO:0000313" key="5">
    <source>
        <dbReference type="Proteomes" id="UP000287171"/>
    </source>
</evidence>
<proteinExistence type="predicted"/>
<dbReference type="SMART" id="SM00479">
    <property type="entry name" value="EXOIII"/>
    <property type="match status" value="1"/>
</dbReference>
<dbReference type="OrthoDB" id="156839at2"/>
<gene>
    <name evidence="4" type="ORF">KDA_18910</name>
</gene>
<dbReference type="Gene3D" id="3.30.420.10">
    <property type="entry name" value="Ribonuclease H-like superfamily/Ribonuclease H"/>
    <property type="match status" value="1"/>
</dbReference>
<organism evidence="4 5">
    <name type="scientific">Dictyobacter alpinus</name>
    <dbReference type="NCBI Taxonomy" id="2014873"/>
    <lineage>
        <taxon>Bacteria</taxon>
        <taxon>Bacillati</taxon>
        <taxon>Chloroflexota</taxon>
        <taxon>Ktedonobacteria</taxon>
        <taxon>Ktedonobacterales</taxon>
        <taxon>Dictyobacteraceae</taxon>
        <taxon>Dictyobacter</taxon>
    </lineage>
</organism>
<dbReference type="AlphaFoldDB" id="A0A402B4Z5"/>
<feature type="region of interest" description="Disordered" evidence="2">
    <location>
        <begin position="248"/>
        <end position="268"/>
    </location>
</feature>
<dbReference type="GO" id="GO:0003676">
    <property type="term" value="F:nucleic acid binding"/>
    <property type="evidence" value="ECO:0007669"/>
    <property type="project" value="InterPro"/>
</dbReference>
<sequence length="268" mass="29864">MTTLPIRIQTVLKDLNQEKLLGPVQGIDDLLARQQRRQHLLNQIQHLEQEAQSLRTQVRNLPALPSLKSIQWAQSVRAMPNLLFLEVDTTGLHEDAEIIRLVLLNRHGQTLLDCLASPSQPLSRSIVTITGLTNADVQTAGIPIVEALDKFRQVVQGAYVLSYNLNFDLGKIREATQRHQLSEITLIGEDLMTQAMSYFHQSSYPKLEGLCQHIGQSLPSQPQQTALDRARGQIALLNAIADLFVLSPPAPAPQETPAEDEDTDDHPF</sequence>
<name>A0A402B4Z5_9CHLR</name>
<dbReference type="RefSeq" id="WP_126626862.1">
    <property type="nucleotide sequence ID" value="NZ_BIFT01000001.1"/>
</dbReference>
<accession>A0A402B4Z5</accession>
<dbReference type="InterPro" id="IPR013520">
    <property type="entry name" value="Ribonucl_H"/>
</dbReference>
<dbReference type="GO" id="GO:0004527">
    <property type="term" value="F:exonuclease activity"/>
    <property type="evidence" value="ECO:0007669"/>
    <property type="project" value="UniProtKB-ARBA"/>
</dbReference>
<evidence type="ECO:0000313" key="4">
    <source>
        <dbReference type="EMBL" id="GCE26407.1"/>
    </source>
</evidence>
<evidence type="ECO:0000256" key="1">
    <source>
        <dbReference type="SAM" id="Coils"/>
    </source>
</evidence>
<evidence type="ECO:0000256" key="2">
    <source>
        <dbReference type="SAM" id="MobiDB-lite"/>
    </source>
</evidence>
<dbReference type="InterPro" id="IPR036397">
    <property type="entry name" value="RNaseH_sf"/>
</dbReference>
<dbReference type="EMBL" id="BIFT01000001">
    <property type="protein sequence ID" value="GCE26407.1"/>
    <property type="molecule type" value="Genomic_DNA"/>
</dbReference>
<reference evidence="5" key="1">
    <citation type="submission" date="2018-12" db="EMBL/GenBank/DDBJ databases">
        <title>Tengunoibacter tsumagoiensis gen. nov., sp. nov., Dictyobacter kobayashii sp. nov., D. alpinus sp. nov., and D. joshuensis sp. nov. and description of Dictyobacteraceae fam. nov. within the order Ktedonobacterales isolated from Tengu-no-mugimeshi.</title>
        <authorList>
            <person name="Wang C.M."/>
            <person name="Zheng Y."/>
            <person name="Sakai Y."/>
            <person name="Toyoda A."/>
            <person name="Minakuchi Y."/>
            <person name="Abe K."/>
            <person name="Yokota A."/>
            <person name="Yabe S."/>
        </authorList>
    </citation>
    <scope>NUCLEOTIDE SEQUENCE [LARGE SCALE GENOMIC DNA]</scope>
    <source>
        <strain evidence="5">Uno16</strain>
    </source>
</reference>
<feature type="compositionally biased region" description="Acidic residues" evidence="2">
    <location>
        <begin position="257"/>
        <end position="268"/>
    </location>
</feature>
<comment type="caution">
    <text evidence="4">The sequence shown here is derived from an EMBL/GenBank/DDBJ whole genome shotgun (WGS) entry which is preliminary data.</text>
</comment>
<keyword evidence="1" id="KW-0175">Coiled coil</keyword>
<feature type="coiled-coil region" evidence="1">
    <location>
        <begin position="30"/>
        <end position="57"/>
    </location>
</feature>
<dbReference type="InterPro" id="IPR012337">
    <property type="entry name" value="RNaseH-like_sf"/>
</dbReference>
<dbReference type="Proteomes" id="UP000287171">
    <property type="component" value="Unassembled WGS sequence"/>
</dbReference>
<protein>
    <recommendedName>
        <fullName evidence="3">Exonuclease domain-containing protein</fullName>
    </recommendedName>
</protein>
<keyword evidence="5" id="KW-1185">Reference proteome</keyword>
<evidence type="ECO:0000259" key="3">
    <source>
        <dbReference type="SMART" id="SM00479"/>
    </source>
</evidence>